<sequence length="262" mass="28929">MDKIIDLEIWQVGSAFVFIIILMFIVKVKGISREKEILVSSVRMTLQLMFTGYLLTYLFKSKNPFYTLLVLVIMETFAVKNIFKRVKTPLSSRLRKIIAFSMVCGTTASLAYFILVVVNLSPWYEPRYVIPIGGMIIGNSMTGISLGVTKLVDGFFSKKHLVETSLMLGATPKSASKEIVDGAFDSAILPTINSMVGMGIVFLPGMMTGQILSGTSPLTAIQYQIAIMLGIAGSVSLTVILFVQEGYKTFFNDEQQLVLEES</sequence>
<dbReference type="InterPro" id="IPR005226">
    <property type="entry name" value="UPF0014_fam"/>
</dbReference>
<name>E3H680_ILYPC</name>
<dbReference type="eggNOG" id="COG0390">
    <property type="taxonomic scope" value="Bacteria"/>
</dbReference>
<feature type="transmembrane region" description="Helical" evidence="6">
    <location>
        <begin position="95"/>
        <end position="116"/>
    </location>
</feature>
<evidence type="ECO:0000313" key="8">
    <source>
        <dbReference type="Proteomes" id="UP000006875"/>
    </source>
</evidence>
<dbReference type="HOGENOM" id="CLU_076147_1_0_0"/>
<evidence type="ECO:0000256" key="2">
    <source>
        <dbReference type="ARBA" id="ARBA00005268"/>
    </source>
</evidence>
<proteinExistence type="inferred from homology"/>
<gene>
    <name evidence="7" type="ordered locus">Ilyop_0049</name>
</gene>
<evidence type="ECO:0008006" key="9">
    <source>
        <dbReference type="Google" id="ProtNLM"/>
    </source>
</evidence>
<dbReference type="KEGG" id="ipo:Ilyop_0049"/>
<dbReference type="GO" id="GO:0005886">
    <property type="term" value="C:plasma membrane"/>
    <property type="evidence" value="ECO:0007669"/>
    <property type="project" value="TreeGrafter"/>
</dbReference>
<dbReference type="PANTHER" id="PTHR30028">
    <property type="entry name" value="UPF0014 INNER MEMBRANE PROTEIN YBBM-RELATED"/>
    <property type="match status" value="1"/>
</dbReference>
<accession>E3H680</accession>
<organism evidence="7 8">
    <name type="scientific">Ilyobacter polytropus (strain ATCC 51220 / DSM 2926 / LMG 16218 / CuHBu1)</name>
    <dbReference type="NCBI Taxonomy" id="572544"/>
    <lineage>
        <taxon>Bacteria</taxon>
        <taxon>Fusobacteriati</taxon>
        <taxon>Fusobacteriota</taxon>
        <taxon>Fusobacteriia</taxon>
        <taxon>Fusobacteriales</taxon>
        <taxon>Fusobacteriaceae</taxon>
        <taxon>Ilyobacter</taxon>
    </lineage>
</organism>
<feature type="transmembrane region" description="Helical" evidence="6">
    <location>
        <begin position="65"/>
        <end position="83"/>
    </location>
</feature>
<comment type="similarity">
    <text evidence="2">Belongs to the UPF0014 family.</text>
</comment>
<comment type="subcellular location">
    <subcellularLocation>
        <location evidence="1">Membrane</location>
        <topology evidence="1">Multi-pass membrane protein</topology>
    </subcellularLocation>
</comment>
<keyword evidence="3 6" id="KW-0812">Transmembrane</keyword>
<feature type="transmembrane region" description="Helical" evidence="6">
    <location>
        <begin position="223"/>
        <end position="243"/>
    </location>
</feature>
<dbReference type="OrthoDB" id="9791807at2"/>
<evidence type="ECO:0000256" key="4">
    <source>
        <dbReference type="ARBA" id="ARBA00022989"/>
    </source>
</evidence>
<evidence type="ECO:0000313" key="7">
    <source>
        <dbReference type="EMBL" id="ADO81839.1"/>
    </source>
</evidence>
<evidence type="ECO:0000256" key="1">
    <source>
        <dbReference type="ARBA" id="ARBA00004141"/>
    </source>
</evidence>
<feature type="transmembrane region" description="Helical" evidence="6">
    <location>
        <begin position="12"/>
        <end position="30"/>
    </location>
</feature>
<dbReference type="EMBL" id="CP002281">
    <property type="protein sequence ID" value="ADO81839.1"/>
    <property type="molecule type" value="Genomic_DNA"/>
</dbReference>
<dbReference type="RefSeq" id="WP_013386510.1">
    <property type="nucleotide sequence ID" value="NC_014632.1"/>
</dbReference>
<evidence type="ECO:0000256" key="6">
    <source>
        <dbReference type="SAM" id="Phobius"/>
    </source>
</evidence>
<reference evidence="7 8" key="1">
    <citation type="journal article" date="2010" name="Stand. Genomic Sci.">
        <title>Complete genome sequence of Ilyobacter polytropus type strain (CuHbu1).</title>
        <authorList>
            <person name="Sikorski J."/>
            <person name="Chertkov O."/>
            <person name="Lapidus A."/>
            <person name="Nolan M."/>
            <person name="Lucas S."/>
            <person name="Del Rio T.G."/>
            <person name="Tice H."/>
            <person name="Cheng J.F."/>
            <person name="Tapia R."/>
            <person name="Han C."/>
            <person name="Goodwin L."/>
            <person name="Pitluck S."/>
            <person name="Liolios K."/>
            <person name="Ivanova N."/>
            <person name="Mavromatis K."/>
            <person name="Mikhailova N."/>
            <person name="Pati A."/>
            <person name="Chen A."/>
            <person name="Palaniappan K."/>
            <person name="Land M."/>
            <person name="Hauser L."/>
            <person name="Chang Y.J."/>
            <person name="Jeffries C.D."/>
            <person name="Brambilla E."/>
            <person name="Yasawong M."/>
            <person name="Rohde M."/>
            <person name="Pukall R."/>
            <person name="Spring S."/>
            <person name="Goker M."/>
            <person name="Woyke T."/>
            <person name="Bristow J."/>
            <person name="Eisen J.A."/>
            <person name="Markowitz V."/>
            <person name="Hugenholtz P."/>
            <person name="Kyrpides N.C."/>
            <person name="Klenk H.P."/>
        </authorList>
    </citation>
    <scope>NUCLEOTIDE SEQUENCE [LARGE SCALE GENOMIC DNA]</scope>
    <source>
        <strain evidence="8">ATCC 51220 / DSM 2926 / LMG 16218 / CuHBu1</strain>
    </source>
</reference>
<dbReference type="PANTHER" id="PTHR30028:SF0">
    <property type="entry name" value="PROTEIN ALUMINUM SENSITIVE 3"/>
    <property type="match status" value="1"/>
</dbReference>
<evidence type="ECO:0000256" key="5">
    <source>
        <dbReference type="ARBA" id="ARBA00023136"/>
    </source>
</evidence>
<keyword evidence="8" id="KW-1185">Reference proteome</keyword>
<dbReference type="AlphaFoldDB" id="E3H680"/>
<dbReference type="Proteomes" id="UP000006875">
    <property type="component" value="Chromosome"/>
</dbReference>
<feature type="transmembrane region" description="Helical" evidence="6">
    <location>
        <begin position="128"/>
        <end position="149"/>
    </location>
</feature>
<dbReference type="Pfam" id="PF03649">
    <property type="entry name" value="UPF0014"/>
    <property type="match status" value="1"/>
</dbReference>
<feature type="transmembrane region" description="Helical" evidence="6">
    <location>
        <begin position="183"/>
        <end position="203"/>
    </location>
</feature>
<evidence type="ECO:0000256" key="3">
    <source>
        <dbReference type="ARBA" id="ARBA00022692"/>
    </source>
</evidence>
<keyword evidence="4 6" id="KW-1133">Transmembrane helix</keyword>
<protein>
    <recommendedName>
        <fullName evidence="9">Iron export ABC transporter permease subunit FetB</fullName>
    </recommendedName>
</protein>
<keyword evidence="5 6" id="KW-0472">Membrane</keyword>
<feature type="transmembrane region" description="Helical" evidence="6">
    <location>
        <begin position="37"/>
        <end position="59"/>
    </location>
</feature>